<evidence type="ECO:0000313" key="2">
    <source>
        <dbReference type="Proteomes" id="UP000621799"/>
    </source>
</evidence>
<gene>
    <name evidence="1" type="ORF">IQ235_04925</name>
</gene>
<sequence>MDSSDECQELDRSKTLWLVEGFLQSQARAFWAEININGLFLNGAYGN</sequence>
<accession>A0A928Z8T0</accession>
<dbReference type="Proteomes" id="UP000621799">
    <property type="component" value="Unassembled WGS sequence"/>
</dbReference>
<name>A0A928Z8T0_9CYAN</name>
<proteinExistence type="predicted"/>
<organism evidence="1 2">
    <name type="scientific">Zarconia navalis LEGE 11467</name>
    <dbReference type="NCBI Taxonomy" id="1828826"/>
    <lineage>
        <taxon>Bacteria</taxon>
        <taxon>Bacillati</taxon>
        <taxon>Cyanobacteriota</taxon>
        <taxon>Cyanophyceae</taxon>
        <taxon>Oscillatoriophycideae</taxon>
        <taxon>Oscillatoriales</taxon>
        <taxon>Oscillatoriales incertae sedis</taxon>
        <taxon>Zarconia</taxon>
        <taxon>Zarconia navalis</taxon>
    </lineage>
</organism>
<dbReference type="RefSeq" id="WP_264320392.1">
    <property type="nucleotide sequence ID" value="NZ_JADEXN010000058.1"/>
</dbReference>
<keyword evidence="2" id="KW-1185">Reference proteome</keyword>
<reference evidence="1" key="1">
    <citation type="submission" date="2020-10" db="EMBL/GenBank/DDBJ databases">
        <authorList>
            <person name="Castelo-Branco R."/>
            <person name="Eusebio N."/>
            <person name="Adriana R."/>
            <person name="Vieira A."/>
            <person name="Brugerolle De Fraissinette N."/>
            <person name="Rezende De Castro R."/>
            <person name="Schneider M.P."/>
            <person name="Vasconcelos V."/>
            <person name="Leao P.N."/>
        </authorList>
    </citation>
    <scope>NUCLEOTIDE SEQUENCE</scope>
    <source>
        <strain evidence="1">LEGE 11467</strain>
    </source>
</reference>
<protein>
    <submittedName>
        <fullName evidence="1">Uncharacterized protein</fullName>
    </submittedName>
</protein>
<dbReference type="EMBL" id="JADEXN010000058">
    <property type="protein sequence ID" value="MBE9040136.1"/>
    <property type="molecule type" value="Genomic_DNA"/>
</dbReference>
<comment type="caution">
    <text evidence="1">The sequence shown here is derived from an EMBL/GenBank/DDBJ whole genome shotgun (WGS) entry which is preliminary data.</text>
</comment>
<dbReference type="AlphaFoldDB" id="A0A928Z8T0"/>
<evidence type="ECO:0000313" key="1">
    <source>
        <dbReference type="EMBL" id="MBE9040136.1"/>
    </source>
</evidence>